<dbReference type="InterPro" id="IPR036390">
    <property type="entry name" value="WH_DNA-bd_sf"/>
</dbReference>
<dbReference type="Gene3D" id="1.20.120.530">
    <property type="entry name" value="GntR ligand-binding domain-like"/>
    <property type="match status" value="1"/>
</dbReference>
<dbReference type="PANTHER" id="PTHR43537">
    <property type="entry name" value="TRANSCRIPTIONAL REGULATOR, GNTR FAMILY"/>
    <property type="match status" value="1"/>
</dbReference>
<evidence type="ECO:0000256" key="2">
    <source>
        <dbReference type="ARBA" id="ARBA00023125"/>
    </source>
</evidence>
<feature type="domain" description="HTH gntR-type" evidence="4">
    <location>
        <begin position="12"/>
        <end position="80"/>
    </location>
</feature>
<dbReference type="SMART" id="SM00895">
    <property type="entry name" value="FCD"/>
    <property type="match status" value="1"/>
</dbReference>
<keyword evidence="2" id="KW-0238">DNA-binding</keyword>
<dbReference type="Pfam" id="PF00392">
    <property type="entry name" value="GntR"/>
    <property type="match status" value="1"/>
</dbReference>
<dbReference type="EMBL" id="VTWH01000003">
    <property type="protein sequence ID" value="KAA0969619.1"/>
    <property type="molecule type" value="Genomic_DNA"/>
</dbReference>
<dbReference type="GO" id="GO:0003677">
    <property type="term" value="F:DNA binding"/>
    <property type="evidence" value="ECO:0007669"/>
    <property type="project" value="UniProtKB-KW"/>
</dbReference>
<dbReference type="OrthoDB" id="9028214at2"/>
<dbReference type="Proteomes" id="UP000324738">
    <property type="component" value="Unassembled WGS sequence"/>
</dbReference>
<dbReference type="NCBIfam" id="NF003011">
    <property type="entry name" value="PRK03837.1"/>
    <property type="match status" value="1"/>
</dbReference>
<dbReference type="AlphaFoldDB" id="A0A5B0DWN8"/>
<dbReference type="InterPro" id="IPR008920">
    <property type="entry name" value="TF_FadR/GntR_C"/>
</dbReference>
<dbReference type="PROSITE" id="PS50949">
    <property type="entry name" value="HTH_GNTR"/>
    <property type="match status" value="1"/>
</dbReference>
<dbReference type="Pfam" id="PF07729">
    <property type="entry name" value="FCD"/>
    <property type="match status" value="1"/>
</dbReference>
<keyword evidence="6" id="KW-1185">Reference proteome</keyword>
<dbReference type="CDD" id="cd07377">
    <property type="entry name" value="WHTH_GntR"/>
    <property type="match status" value="1"/>
</dbReference>
<dbReference type="PRINTS" id="PR00035">
    <property type="entry name" value="HTHGNTR"/>
</dbReference>
<protein>
    <submittedName>
        <fullName evidence="5">Transcriptional regulator NanR</fullName>
    </submittedName>
</protein>
<dbReference type="RefSeq" id="WP_149300904.1">
    <property type="nucleotide sequence ID" value="NZ_VTWH01000003.1"/>
</dbReference>
<evidence type="ECO:0000313" key="5">
    <source>
        <dbReference type="EMBL" id="KAA0969619.1"/>
    </source>
</evidence>
<dbReference type="GO" id="GO:0003700">
    <property type="term" value="F:DNA-binding transcription factor activity"/>
    <property type="evidence" value="ECO:0007669"/>
    <property type="project" value="InterPro"/>
</dbReference>
<keyword evidence="3" id="KW-0804">Transcription</keyword>
<dbReference type="SUPFAM" id="SSF48008">
    <property type="entry name" value="GntR ligand-binding domain-like"/>
    <property type="match status" value="1"/>
</dbReference>
<name>A0A5B0DWN8_9HYPH</name>
<dbReference type="PANTHER" id="PTHR43537:SF5">
    <property type="entry name" value="UXU OPERON TRANSCRIPTIONAL REGULATOR"/>
    <property type="match status" value="1"/>
</dbReference>
<comment type="caution">
    <text evidence="5">The sequence shown here is derived from an EMBL/GenBank/DDBJ whole genome shotgun (WGS) entry which is preliminary data.</text>
</comment>
<accession>A0A5B0DWN8</accession>
<keyword evidence="1" id="KW-0805">Transcription regulation</keyword>
<evidence type="ECO:0000313" key="6">
    <source>
        <dbReference type="Proteomes" id="UP000324738"/>
    </source>
</evidence>
<dbReference type="InterPro" id="IPR036388">
    <property type="entry name" value="WH-like_DNA-bd_sf"/>
</dbReference>
<organism evidence="5 6">
    <name type="scientific">Aureimonas fodinaquatilis</name>
    <dbReference type="NCBI Taxonomy" id="2565783"/>
    <lineage>
        <taxon>Bacteria</taxon>
        <taxon>Pseudomonadati</taxon>
        <taxon>Pseudomonadota</taxon>
        <taxon>Alphaproteobacteria</taxon>
        <taxon>Hyphomicrobiales</taxon>
        <taxon>Aurantimonadaceae</taxon>
        <taxon>Aureimonas</taxon>
    </lineage>
</organism>
<dbReference type="InterPro" id="IPR011711">
    <property type="entry name" value="GntR_C"/>
</dbReference>
<dbReference type="Gene3D" id="1.10.10.10">
    <property type="entry name" value="Winged helix-like DNA-binding domain superfamily/Winged helix DNA-binding domain"/>
    <property type="match status" value="1"/>
</dbReference>
<gene>
    <name evidence="5" type="primary">nanR</name>
    <name evidence="5" type="ORF">FPY71_13925</name>
</gene>
<reference evidence="5 6" key="1">
    <citation type="submission" date="2019-08" db="EMBL/GenBank/DDBJ databases">
        <title>Aureimonas fodiniaquatilis sp. nov., isolated from a coal mine wastewater.</title>
        <authorList>
            <person name="Kim W."/>
        </authorList>
    </citation>
    <scope>NUCLEOTIDE SEQUENCE [LARGE SCALE GENOMIC DNA]</scope>
    <source>
        <strain evidence="5 6">CAU 1482</strain>
    </source>
</reference>
<sequence>MTAHPVEPIRRKKLYEEIVERLEHQMFSGELQPGSLLPSERELMERFQVGRTSVREALFALQRMGLIAIRNGERAYVTRPSAIRLVSELSGAARHMLADDGGEKEFQDARILLESALARDAARNASAEDIAMLKQALEQNESAIGDLPRFANTDVEFHRALVRTSRNSIFEALHEAVADWLSSQRLTSLKAEGSMADAFTAHGRIYDAIASRDPDEAEKQMAAHLKSVARYYWNARTGEQ</sequence>
<dbReference type="InterPro" id="IPR000524">
    <property type="entry name" value="Tscrpt_reg_HTH_GntR"/>
</dbReference>
<dbReference type="SUPFAM" id="SSF46785">
    <property type="entry name" value="Winged helix' DNA-binding domain"/>
    <property type="match status" value="1"/>
</dbReference>
<evidence type="ECO:0000259" key="4">
    <source>
        <dbReference type="PROSITE" id="PS50949"/>
    </source>
</evidence>
<evidence type="ECO:0000256" key="1">
    <source>
        <dbReference type="ARBA" id="ARBA00023015"/>
    </source>
</evidence>
<evidence type="ECO:0000256" key="3">
    <source>
        <dbReference type="ARBA" id="ARBA00023163"/>
    </source>
</evidence>
<dbReference type="SMART" id="SM00345">
    <property type="entry name" value="HTH_GNTR"/>
    <property type="match status" value="1"/>
</dbReference>
<proteinExistence type="predicted"/>